<dbReference type="InterPro" id="IPR014347">
    <property type="entry name" value="Tautomerase/MIF_sf"/>
</dbReference>
<dbReference type="OrthoDB" id="9804765at2"/>
<evidence type="ECO:0000259" key="3">
    <source>
        <dbReference type="Pfam" id="PF01361"/>
    </source>
</evidence>
<dbReference type="AlphaFoldDB" id="A0A073JYE8"/>
<evidence type="ECO:0000256" key="1">
    <source>
        <dbReference type="ARBA" id="ARBA00006723"/>
    </source>
</evidence>
<dbReference type="eggNOG" id="COG1942">
    <property type="taxonomic scope" value="Bacteria"/>
</dbReference>
<feature type="domain" description="4-oxalocrotonate tautomerase-like" evidence="3">
    <location>
        <begin position="2"/>
        <end position="60"/>
    </location>
</feature>
<dbReference type="GO" id="GO:0016853">
    <property type="term" value="F:isomerase activity"/>
    <property type="evidence" value="ECO:0007669"/>
    <property type="project" value="UniProtKB-KW"/>
</dbReference>
<dbReference type="EMBL" id="JOTN01000005">
    <property type="protein sequence ID" value="KEK20034.1"/>
    <property type="molecule type" value="Genomic_DNA"/>
</dbReference>
<evidence type="ECO:0000256" key="2">
    <source>
        <dbReference type="ARBA" id="ARBA00023235"/>
    </source>
</evidence>
<keyword evidence="5" id="KW-1185">Reference proteome</keyword>
<dbReference type="RefSeq" id="WP_034638340.1">
    <property type="nucleotide sequence ID" value="NZ_CBCSJC010000007.1"/>
</dbReference>
<evidence type="ECO:0000313" key="5">
    <source>
        <dbReference type="Proteomes" id="UP000027822"/>
    </source>
</evidence>
<accession>A0A073JYE8</accession>
<dbReference type="NCBIfam" id="NF002524">
    <property type="entry name" value="PRK01964.1"/>
    <property type="match status" value="1"/>
</dbReference>
<proteinExistence type="inferred from homology"/>
<gene>
    <name evidence="4" type="ORF">BAMA_19970</name>
</gene>
<comment type="caution">
    <text evidence="4">The sequence shown here is derived from an EMBL/GenBank/DDBJ whole genome shotgun (WGS) entry which is preliminary data.</text>
</comment>
<dbReference type="SUPFAM" id="SSF55331">
    <property type="entry name" value="Tautomerase/MIF"/>
    <property type="match status" value="1"/>
</dbReference>
<dbReference type="InterPro" id="IPR004370">
    <property type="entry name" value="4-OT-like_dom"/>
</dbReference>
<dbReference type="STRING" id="574376.BAMA_19970"/>
<organism evidence="4 5">
    <name type="scientific">Bacillus manliponensis</name>
    <dbReference type="NCBI Taxonomy" id="574376"/>
    <lineage>
        <taxon>Bacteria</taxon>
        <taxon>Bacillati</taxon>
        <taxon>Bacillota</taxon>
        <taxon>Bacilli</taxon>
        <taxon>Bacillales</taxon>
        <taxon>Bacillaceae</taxon>
        <taxon>Bacillus</taxon>
        <taxon>Bacillus cereus group</taxon>
    </lineage>
</organism>
<evidence type="ECO:0000313" key="4">
    <source>
        <dbReference type="EMBL" id="KEK20034.1"/>
    </source>
</evidence>
<protein>
    <submittedName>
        <fullName evidence="4">4-oxalocrotonate tautomerase</fullName>
    </submittedName>
</protein>
<dbReference type="Proteomes" id="UP000027822">
    <property type="component" value="Unassembled WGS sequence"/>
</dbReference>
<dbReference type="PANTHER" id="PTHR35530:SF1">
    <property type="entry name" value="2-HYDROXYMUCONATE TAUTOMERASE"/>
    <property type="match status" value="1"/>
</dbReference>
<comment type="similarity">
    <text evidence="1">Belongs to the 4-oxalocrotonate tautomerase family.</text>
</comment>
<sequence length="63" mass="6989">MPIIQIQVIEGREKETIEHLISNVTNAVSESLHVDKERVRVLVQEIPGSHWGGGGKVKGDFVK</sequence>
<dbReference type="Gene3D" id="3.30.429.10">
    <property type="entry name" value="Macrophage Migration Inhibitory Factor"/>
    <property type="match status" value="1"/>
</dbReference>
<name>A0A073JYE8_9BACI</name>
<keyword evidence="2" id="KW-0413">Isomerase</keyword>
<dbReference type="PANTHER" id="PTHR35530">
    <property type="entry name" value="TAUTOMERASE-RELATED"/>
    <property type="match status" value="1"/>
</dbReference>
<dbReference type="Pfam" id="PF01361">
    <property type="entry name" value="Tautomerase"/>
    <property type="match status" value="1"/>
</dbReference>
<reference evidence="4 5" key="1">
    <citation type="submission" date="2014-06" db="EMBL/GenBank/DDBJ databases">
        <title>Draft genome sequence of Bacillus manliponensis JCM 15802 (MCCC 1A00708).</title>
        <authorList>
            <person name="Lai Q."/>
            <person name="Liu Y."/>
            <person name="Shao Z."/>
        </authorList>
    </citation>
    <scope>NUCLEOTIDE SEQUENCE [LARGE SCALE GENOMIC DNA]</scope>
    <source>
        <strain evidence="4 5">JCM 15802</strain>
    </source>
</reference>